<evidence type="ECO:0000256" key="1">
    <source>
        <dbReference type="ARBA" id="ARBA00022603"/>
    </source>
</evidence>
<dbReference type="InterPro" id="IPR041698">
    <property type="entry name" value="Methyltransf_25"/>
</dbReference>
<dbReference type="CDD" id="cd02440">
    <property type="entry name" value="AdoMet_MTases"/>
    <property type="match status" value="1"/>
</dbReference>
<dbReference type="GO" id="GO:0032259">
    <property type="term" value="P:methylation"/>
    <property type="evidence" value="ECO:0007669"/>
    <property type="project" value="UniProtKB-KW"/>
</dbReference>
<comment type="caution">
    <text evidence="4">The sequence shown here is derived from an EMBL/GenBank/DDBJ whole genome shotgun (WGS) entry which is preliminary data.</text>
</comment>
<evidence type="ECO:0000313" key="5">
    <source>
        <dbReference type="Proteomes" id="UP000557717"/>
    </source>
</evidence>
<accession>A0A840VCQ3</accession>
<dbReference type="PANTHER" id="PTHR43861:SF1">
    <property type="entry name" value="TRANS-ACONITATE 2-METHYLTRANSFERASE"/>
    <property type="match status" value="1"/>
</dbReference>
<keyword evidence="1 4" id="KW-0489">Methyltransferase</keyword>
<dbReference type="EC" id="2.1.1.-" evidence="4"/>
<evidence type="ECO:0000256" key="2">
    <source>
        <dbReference type="ARBA" id="ARBA00022679"/>
    </source>
</evidence>
<feature type="domain" description="Methyltransferase" evidence="3">
    <location>
        <begin position="59"/>
        <end position="156"/>
    </location>
</feature>
<dbReference type="InterPro" id="IPR029063">
    <property type="entry name" value="SAM-dependent_MTases_sf"/>
</dbReference>
<dbReference type="Gene3D" id="3.40.50.150">
    <property type="entry name" value="Vaccinia Virus protein VP39"/>
    <property type="match status" value="1"/>
</dbReference>
<dbReference type="RefSeq" id="WP_184017889.1">
    <property type="nucleotide sequence ID" value="NZ_JACHFD010000007.1"/>
</dbReference>
<organism evidence="4 5">
    <name type="scientific">Haloferula luteola</name>
    <dbReference type="NCBI Taxonomy" id="595692"/>
    <lineage>
        <taxon>Bacteria</taxon>
        <taxon>Pseudomonadati</taxon>
        <taxon>Verrucomicrobiota</taxon>
        <taxon>Verrucomicrobiia</taxon>
        <taxon>Verrucomicrobiales</taxon>
        <taxon>Verrucomicrobiaceae</taxon>
        <taxon>Haloferula</taxon>
    </lineage>
</organism>
<keyword evidence="2 4" id="KW-0808">Transferase</keyword>
<evidence type="ECO:0000313" key="4">
    <source>
        <dbReference type="EMBL" id="MBB5351589.1"/>
    </source>
</evidence>
<name>A0A840VCQ3_9BACT</name>
<sequence>MTPLSRKSSLDEIRARFDADVDRFSQLETGQQATLDAPLVLDRVAHTASTHLRSGDRLLDLGCGAGNFTLRVMQECGTMDCTLVDLSTPMLERARKRVADAGATAIHTLASDLRDLELPENSFDAILAGAVLHHLREDDDWSHVFRQLHRWLRPGGRLYVADLVEFDDPRVQAKMWQNYGDYLTTLGGEDYRDRVFAYIDQEDSPRSLPYQIRLLEQCGFSHWDILHRNSVFACYLGEK</sequence>
<dbReference type="EMBL" id="JACHFD010000007">
    <property type="protein sequence ID" value="MBB5351589.1"/>
    <property type="molecule type" value="Genomic_DNA"/>
</dbReference>
<keyword evidence="5" id="KW-1185">Reference proteome</keyword>
<dbReference type="Proteomes" id="UP000557717">
    <property type="component" value="Unassembled WGS sequence"/>
</dbReference>
<dbReference type="GO" id="GO:0008168">
    <property type="term" value="F:methyltransferase activity"/>
    <property type="evidence" value="ECO:0007669"/>
    <property type="project" value="UniProtKB-KW"/>
</dbReference>
<dbReference type="SUPFAM" id="SSF53335">
    <property type="entry name" value="S-adenosyl-L-methionine-dependent methyltransferases"/>
    <property type="match status" value="1"/>
</dbReference>
<gene>
    <name evidence="4" type="ORF">HNR46_001826</name>
</gene>
<dbReference type="PANTHER" id="PTHR43861">
    <property type="entry name" value="TRANS-ACONITATE 2-METHYLTRANSFERASE-RELATED"/>
    <property type="match status" value="1"/>
</dbReference>
<dbReference type="AlphaFoldDB" id="A0A840VCQ3"/>
<proteinExistence type="predicted"/>
<dbReference type="Pfam" id="PF13649">
    <property type="entry name" value="Methyltransf_25"/>
    <property type="match status" value="1"/>
</dbReference>
<protein>
    <submittedName>
        <fullName evidence="4">tRNA (Cmo5U34)-methyltransferase</fullName>
        <ecNumber evidence="4">2.1.1.-</ecNumber>
    </submittedName>
</protein>
<evidence type="ECO:0000259" key="3">
    <source>
        <dbReference type="Pfam" id="PF13649"/>
    </source>
</evidence>
<reference evidence="4 5" key="1">
    <citation type="submission" date="2020-08" db="EMBL/GenBank/DDBJ databases">
        <title>Genomic Encyclopedia of Type Strains, Phase IV (KMG-IV): sequencing the most valuable type-strain genomes for metagenomic binning, comparative biology and taxonomic classification.</title>
        <authorList>
            <person name="Goeker M."/>
        </authorList>
    </citation>
    <scope>NUCLEOTIDE SEQUENCE [LARGE SCALE GENOMIC DNA]</scope>
    <source>
        <strain evidence="4 5">YC6886</strain>
    </source>
</reference>